<comment type="caution">
    <text evidence="4">The sequence shown here is derived from an EMBL/GenBank/DDBJ whole genome shotgun (WGS) entry which is preliminary data.</text>
</comment>
<dbReference type="PANTHER" id="PTHR10943:SF1">
    <property type="entry name" value="26S PROTEASOME NON-ATPASE REGULATORY SUBUNIT 2"/>
    <property type="match status" value="1"/>
</dbReference>
<dbReference type="Gene3D" id="1.25.10.10">
    <property type="entry name" value="Leucine-rich Repeat Variant"/>
    <property type="match status" value="1"/>
</dbReference>
<name>A0A9D5AFJ8_PEA</name>
<reference evidence="4 5" key="1">
    <citation type="journal article" date="2022" name="Nat. Genet.">
        <title>Improved pea reference genome and pan-genome highlight genomic features and evolutionary characteristics.</title>
        <authorList>
            <person name="Yang T."/>
            <person name="Liu R."/>
            <person name="Luo Y."/>
            <person name="Hu S."/>
            <person name="Wang D."/>
            <person name="Wang C."/>
            <person name="Pandey M.K."/>
            <person name="Ge S."/>
            <person name="Xu Q."/>
            <person name="Li N."/>
            <person name="Li G."/>
            <person name="Huang Y."/>
            <person name="Saxena R.K."/>
            <person name="Ji Y."/>
            <person name="Li M."/>
            <person name="Yan X."/>
            <person name="He Y."/>
            <person name="Liu Y."/>
            <person name="Wang X."/>
            <person name="Xiang C."/>
            <person name="Varshney R.K."/>
            <person name="Ding H."/>
            <person name="Gao S."/>
            <person name="Zong X."/>
        </authorList>
    </citation>
    <scope>NUCLEOTIDE SEQUENCE [LARGE SCALE GENOMIC DNA]</scope>
    <source>
        <strain evidence="4 5">cv. Zhongwan 6</strain>
    </source>
</reference>
<keyword evidence="2 4" id="KW-0647">Proteasome</keyword>
<keyword evidence="1" id="KW-0677">Repeat</keyword>
<dbReference type="Gramene" id="Psat05G0292400-T1">
    <property type="protein sequence ID" value="KAI5406388.1"/>
    <property type="gene ID" value="KIW84_052924"/>
</dbReference>
<evidence type="ECO:0000313" key="4">
    <source>
        <dbReference type="EMBL" id="KAI5406388.1"/>
    </source>
</evidence>
<dbReference type="SUPFAM" id="SSF48371">
    <property type="entry name" value="ARM repeat"/>
    <property type="match status" value="1"/>
</dbReference>
<dbReference type="InterPro" id="IPR016024">
    <property type="entry name" value="ARM-type_fold"/>
</dbReference>
<evidence type="ECO:0000259" key="3">
    <source>
        <dbReference type="Pfam" id="PF18051"/>
    </source>
</evidence>
<dbReference type="EMBL" id="JAMSHJ010000005">
    <property type="protein sequence ID" value="KAI5406388.1"/>
    <property type="molecule type" value="Genomic_DNA"/>
</dbReference>
<dbReference type="GO" id="GO:0005634">
    <property type="term" value="C:nucleus"/>
    <property type="evidence" value="ECO:0007669"/>
    <property type="project" value="TreeGrafter"/>
</dbReference>
<keyword evidence="5" id="KW-1185">Reference proteome</keyword>
<dbReference type="AlphaFoldDB" id="A0A9D5AFJ8"/>
<organism evidence="4 5">
    <name type="scientific">Pisum sativum</name>
    <name type="common">Garden pea</name>
    <name type="synonym">Lathyrus oleraceus</name>
    <dbReference type="NCBI Taxonomy" id="3888"/>
    <lineage>
        <taxon>Eukaryota</taxon>
        <taxon>Viridiplantae</taxon>
        <taxon>Streptophyta</taxon>
        <taxon>Embryophyta</taxon>
        <taxon>Tracheophyta</taxon>
        <taxon>Spermatophyta</taxon>
        <taxon>Magnoliopsida</taxon>
        <taxon>eudicotyledons</taxon>
        <taxon>Gunneridae</taxon>
        <taxon>Pentapetalae</taxon>
        <taxon>rosids</taxon>
        <taxon>fabids</taxon>
        <taxon>Fabales</taxon>
        <taxon>Fabaceae</taxon>
        <taxon>Papilionoideae</taxon>
        <taxon>50 kb inversion clade</taxon>
        <taxon>NPAAA clade</taxon>
        <taxon>Hologalegina</taxon>
        <taxon>IRL clade</taxon>
        <taxon>Fabeae</taxon>
        <taxon>Lathyrus</taxon>
    </lineage>
</organism>
<evidence type="ECO:0000256" key="1">
    <source>
        <dbReference type="ARBA" id="ARBA00022737"/>
    </source>
</evidence>
<dbReference type="InterPro" id="IPR011989">
    <property type="entry name" value="ARM-like"/>
</dbReference>
<dbReference type="GO" id="GO:0034515">
    <property type="term" value="C:proteasome storage granule"/>
    <property type="evidence" value="ECO:0007669"/>
    <property type="project" value="TreeGrafter"/>
</dbReference>
<gene>
    <name evidence="4" type="ORF">KIW84_052924</name>
</gene>
<evidence type="ECO:0000313" key="5">
    <source>
        <dbReference type="Proteomes" id="UP001058974"/>
    </source>
</evidence>
<dbReference type="GO" id="GO:0043161">
    <property type="term" value="P:proteasome-mediated ubiquitin-dependent protein catabolic process"/>
    <property type="evidence" value="ECO:0007669"/>
    <property type="project" value="TreeGrafter"/>
</dbReference>
<dbReference type="GO" id="GO:0008540">
    <property type="term" value="C:proteasome regulatory particle, base subcomplex"/>
    <property type="evidence" value="ECO:0007669"/>
    <property type="project" value="TreeGrafter"/>
</dbReference>
<dbReference type="Proteomes" id="UP001058974">
    <property type="component" value="Chromosome 5"/>
</dbReference>
<protein>
    <submittedName>
        <fullName evidence="4">26S proteasome non-ATPase regulatory subunit 2 A</fullName>
    </submittedName>
</protein>
<dbReference type="Pfam" id="PF18051">
    <property type="entry name" value="RPN1_C"/>
    <property type="match status" value="1"/>
</dbReference>
<dbReference type="InterPro" id="IPR041433">
    <property type="entry name" value="RPN1_C"/>
</dbReference>
<dbReference type="PANTHER" id="PTHR10943">
    <property type="entry name" value="26S PROTEASOME NON-ATPASE REGULATORY SUBUNIT"/>
    <property type="match status" value="1"/>
</dbReference>
<proteinExistence type="predicted"/>
<evidence type="ECO:0000256" key="2">
    <source>
        <dbReference type="ARBA" id="ARBA00022942"/>
    </source>
</evidence>
<sequence length="384" mass="41967">MGLGIAYAGSKNEKLRHILTDILIDEKKSISVTAFTAISLGLIYVGSCNEEVAETLISVLMARIEAELEQPLTRLLPLGLGLLYLGKKESVEATAELSKTLDVKMRKYWDTTLLSCAYAGTGNVLKGPHAVLGIAMVAMAEELGHEMAIRSLEHLQYGEQNIRRAVPLALALLCISNPKVNVMDTLSRLSHDSDVEVAMATVISLGLIGVGTNNARIAGILRNLSRYYCNNTDLLFCVRIAQGLVHMGKGLLTLDPYYSDRFLLSPTALAGLVIMLYACLDMTTALFREYHYVLYFLVLAMQPRMLLTMDENLKLLTVPVRVGQAVGVGQAGRPKIITGFRTHSTPVLLAVGDMAELATEKYIPLSPILEGMVILKNNPDYVVE</sequence>
<feature type="domain" description="26S proteasome non-ATPase regulatory subunit RPN1 C-terminal" evidence="3">
    <location>
        <begin position="328"/>
        <end position="381"/>
    </location>
</feature>
<accession>A0A9D5AFJ8</accession>